<evidence type="ECO:0008006" key="4">
    <source>
        <dbReference type="Google" id="ProtNLM"/>
    </source>
</evidence>
<accession>A0A2W5PKM0</accession>
<reference evidence="2 3" key="1">
    <citation type="submission" date="2017-08" db="EMBL/GenBank/DDBJ databases">
        <title>Infants hospitalized years apart are colonized by the same room-sourced microbial strains.</title>
        <authorList>
            <person name="Brooks B."/>
            <person name="Olm M.R."/>
            <person name="Firek B.A."/>
            <person name="Baker R."/>
            <person name="Thomas B.C."/>
            <person name="Morowitz M.J."/>
            <person name="Banfield J.F."/>
        </authorList>
    </citation>
    <scope>NUCLEOTIDE SEQUENCE [LARGE SCALE GENOMIC DNA]</scope>
    <source>
        <strain evidence="2">S2_005_003_R2_41</strain>
    </source>
</reference>
<evidence type="ECO:0000313" key="3">
    <source>
        <dbReference type="Proteomes" id="UP000249135"/>
    </source>
</evidence>
<evidence type="ECO:0000313" key="2">
    <source>
        <dbReference type="EMBL" id="PZQ66222.1"/>
    </source>
</evidence>
<feature type="chain" id="PRO_5015884166" description="Secreted protein" evidence="1">
    <location>
        <begin position="25"/>
        <end position="130"/>
    </location>
</feature>
<dbReference type="EMBL" id="QFPP01000440">
    <property type="protein sequence ID" value="PZQ66222.1"/>
    <property type="molecule type" value="Genomic_DNA"/>
</dbReference>
<sequence length="130" mass="13593">MKHLLSRTAAALCLGVGLSAAALAAPPRGLDSTYQQERAICDHIQQDRAACLREAGAARQAARQGTLTTAPDYRANALARCGLHPPAERAECEARILGTGQTSIDGSVLGGGLIRETVTTVPVPPRPMPR</sequence>
<keyword evidence="1" id="KW-0732">Signal</keyword>
<proteinExistence type="predicted"/>
<dbReference type="Proteomes" id="UP000249135">
    <property type="component" value="Unassembled WGS sequence"/>
</dbReference>
<protein>
    <recommendedName>
        <fullName evidence="4">Secreted protein</fullName>
    </recommendedName>
</protein>
<evidence type="ECO:0000256" key="1">
    <source>
        <dbReference type="SAM" id="SignalP"/>
    </source>
</evidence>
<organism evidence="2 3">
    <name type="scientific">Variovorax paradoxus</name>
    <dbReference type="NCBI Taxonomy" id="34073"/>
    <lineage>
        <taxon>Bacteria</taxon>
        <taxon>Pseudomonadati</taxon>
        <taxon>Pseudomonadota</taxon>
        <taxon>Betaproteobacteria</taxon>
        <taxon>Burkholderiales</taxon>
        <taxon>Comamonadaceae</taxon>
        <taxon>Variovorax</taxon>
    </lineage>
</organism>
<feature type="signal peptide" evidence="1">
    <location>
        <begin position="1"/>
        <end position="24"/>
    </location>
</feature>
<name>A0A2W5PKM0_VARPD</name>
<comment type="caution">
    <text evidence="2">The sequence shown here is derived from an EMBL/GenBank/DDBJ whole genome shotgun (WGS) entry which is preliminary data.</text>
</comment>
<gene>
    <name evidence="2" type="ORF">DI563_24150</name>
</gene>
<dbReference type="AlphaFoldDB" id="A0A2W5PKM0"/>